<feature type="non-terminal residue" evidence="1">
    <location>
        <position position="1"/>
    </location>
</feature>
<dbReference type="AlphaFoldDB" id="A0A820ECN8"/>
<reference evidence="1" key="1">
    <citation type="submission" date="2021-02" db="EMBL/GenBank/DDBJ databases">
        <authorList>
            <person name="Nowell W R."/>
        </authorList>
    </citation>
    <scope>NUCLEOTIDE SEQUENCE</scope>
</reference>
<dbReference type="Proteomes" id="UP000663823">
    <property type="component" value="Unassembled WGS sequence"/>
</dbReference>
<evidence type="ECO:0000313" key="2">
    <source>
        <dbReference type="Proteomes" id="UP000663823"/>
    </source>
</evidence>
<proteinExistence type="predicted"/>
<dbReference type="EMBL" id="CAJOAX010031272">
    <property type="protein sequence ID" value="CAF4246636.1"/>
    <property type="molecule type" value="Genomic_DNA"/>
</dbReference>
<comment type="caution">
    <text evidence="1">The sequence shown here is derived from an EMBL/GenBank/DDBJ whole genome shotgun (WGS) entry which is preliminary data.</text>
</comment>
<evidence type="ECO:0000313" key="1">
    <source>
        <dbReference type="EMBL" id="CAF4246636.1"/>
    </source>
</evidence>
<accession>A0A820ECN8</accession>
<protein>
    <submittedName>
        <fullName evidence="1">Uncharacterized protein</fullName>
    </submittedName>
</protein>
<sequence>IDVTRTRLDHFIGGFDLEKAIVSYMSLLRQFNFHIDSILKNPAHIEIDTIRQSFMKHQQQSVDFAVDYFNNNYGSMSNLFASIYWQSS</sequence>
<organism evidence="1 2">
    <name type="scientific">Rotaria sordida</name>
    <dbReference type="NCBI Taxonomy" id="392033"/>
    <lineage>
        <taxon>Eukaryota</taxon>
        <taxon>Metazoa</taxon>
        <taxon>Spiralia</taxon>
        <taxon>Gnathifera</taxon>
        <taxon>Rotifera</taxon>
        <taxon>Eurotatoria</taxon>
        <taxon>Bdelloidea</taxon>
        <taxon>Philodinida</taxon>
        <taxon>Philodinidae</taxon>
        <taxon>Rotaria</taxon>
    </lineage>
</organism>
<gene>
    <name evidence="1" type="ORF">OTI717_LOCUS40288</name>
</gene>
<name>A0A820ECN8_9BILA</name>